<reference evidence="2" key="1">
    <citation type="journal article" date="2022" name="Int. J. Mol. Sci.">
        <title>Draft Genome of Tanacetum Coccineum: Genomic Comparison of Closely Related Tanacetum-Family Plants.</title>
        <authorList>
            <person name="Yamashiro T."/>
            <person name="Shiraishi A."/>
            <person name="Nakayama K."/>
            <person name="Satake H."/>
        </authorList>
    </citation>
    <scope>NUCLEOTIDE SEQUENCE</scope>
</reference>
<reference evidence="2" key="2">
    <citation type="submission" date="2022-01" db="EMBL/GenBank/DDBJ databases">
        <authorList>
            <person name="Yamashiro T."/>
            <person name="Shiraishi A."/>
            <person name="Satake H."/>
            <person name="Nakayama K."/>
        </authorList>
    </citation>
    <scope>NUCLEOTIDE SEQUENCE</scope>
</reference>
<accession>A0ABQ4YNH3</accession>
<comment type="caution">
    <text evidence="2">The sequence shown here is derived from an EMBL/GenBank/DDBJ whole genome shotgun (WGS) entry which is preliminary data.</text>
</comment>
<feature type="region of interest" description="Disordered" evidence="1">
    <location>
        <begin position="227"/>
        <end position="246"/>
    </location>
</feature>
<dbReference type="EMBL" id="BQNB010010512">
    <property type="protein sequence ID" value="GJS78263.1"/>
    <property type="molecule type" value="Genomic_DNA"/>
</dbReference>
<protein>
    <recommendedName>
        <fullName evidence="4">Synaptobrevin, longin-like domain protein</fullName>
    </recommendedName>
</protein>
<organism evidence="2 3">
    <name type="scientific">Tanacetum coccineum</name>
    <dbReference type="NCBI Taxonomy" id="301880"/>
    <lineage>
        <taxon>Eukaryota</taxon>
        <taxon>Viridiplantae</taxon>
        <taxon>Streptophyta</taxon>
        <taxon>Embryophyta</taxon>
        <taxon>Tracheophyta</taxon>
        <taxon>Spermatophyta</taxon>
        <taxon>Magnoliopsida</taxon>
        <taxon>eudicotyledons</taxon>
        <taxon>Gunneridae</taxon>
        <taxon>Pentapetalae</taxon>
        <taxon>asterids</taxon>
        <taxon>campanulids</taxon>
        <taxon>Asterales</taxon>
        <taxon>Asteraceae</taxon>
        <taxon>Asteroideae</taxon>
        <taxon>Anthemideae</taxon>
        <taxon>Anthemidinae</taxon>
        <taxon>Tanacetum</taxon>
    </lineage>
</organism>
<proteinExistence type="predicted"/>
<gene>
    <name evidence="2" type="ORF">Tco_0728144</name>
</gene>
<evidence type="ECO:0000313" key="2">
    <source>
        <dbReference type="EMBL" id="GJS78263.1"/>
    </source>
</evidence>
<evidence type="ECO:0000256" key="1">
    <source>
        <dbReference type="SAM" id="MobiDB-lite"/>
    </source>
</evidence>
<feature type="region of interest" description="Disordered" evidence="1">
    <location>
        <begin position="260"/>
        <end position="294"/>
    </location>
</feature>
<dbReference type="Proteomes" id="UP001151760">
    <property type="component" value="Unassembled WGS sequence"/>
</dbReference>
<evidence type="ECO:0000313" key="3">
    <source>
        <dbReference type="Proteomes" id="UP001151760"/>
    </source>
</evidence>
<sequence length="739" mass="84265">IVDFLEASHIRYALMVSPTVYVSHIRQFWSTTRVETVDGETNIIAKVNGKQRTVSESSIRRHLKLNDEEGISTLPDNELFENLSLMGYNILPNQRFSFQKGQFSHQWKFLIHTIMQCLSPKSTGFNEFSSNIATAIVCLATNRVYNFSKMIFDGMMRNVKSKGKFLMYPRFIEKLLKMSQFGAIKHNEVYSVPFHTQKVFTTLRVNSPSFSGRTVQLFESMLVPQDETASPTRDDRHGKAFPTATSLDVGHDRENIAKTSAMPHESSPRVTYLDGGEGNGDTVKDSNKNAIKGSDNTDDTTNVLSTLGAANILASGGLRLILTTASLSVATASTIVSPVVATASRSFPTTAIFTIASVATPRVSRSPKGIVIESSPPISVNIPSINKEDKGKGIMTEPEQPSKEKVLEQMSAQLARELEAKFAQKDQIIREQAERYSEIAKIHAKIELEMMIVELDRSNVMVAKYLSEYEQVDTELSHDEKAELINELLEYQRNLAQIKKYQAQQSKLATKAERRKFYMSVLRSNASWKFEDPKELSEEESKSPIVEKKDSDDHDKIINLQQWAVLVREEVSVEVTPFAIKSPLCDWKIFKDRLRDVYQIFRVGKAPKSYPYFFSMLKEFDREDVVTLWKLVKDRFKTELPKSDLEKCLFWPLKVMFEPVASDGLWQYQAPIKDWKLYSSCRVHCLSMEGMVIYMLDNVEYPLPKSTLQRMLDHKCEVSEFNEELIYMINLIRGQIKKL</sequence>
<feature type="non-terminal residue" evidence="2">
    <location>
        <position position="1"/>
    </location>
</feature>
<evidence type="ECO:0008006" key="4">
    <source>
        <dbReference type="Google" id="ProtNLM"/>
    </source>
</evidence>
<name>A0ABQ4YNH3_9ASTR</name>
<keyword evidence="3" id="KW-1185">Reference proteome</keyword>